<keyword evidence="2" id="KW-0238">DNA-binding</keyword>
<dbReference type="RefSeq" id="WP_261758187.1">
    <property type="nucleotide sequence ID" value="NZ_CP104562.2"/>
</dbReference>
<dbReference type="EMBL" id="CP104562">
    <property type="protein sequence ID" value="UXH78397.1"/>
    <property type="molecule type" value="Genomic_DNA"/>
</dbReference>
<organism evidence="5 6">
    <name type="scientific">Roseateles amylovorans</name>
    <dbReference type="NCBI Taxonomy" id="2978473"/>
    <lineage>
        <taxon>Bacteria</taxon>
        <taxon>Pseudomonadati</taxon>
        <taxon>Pseudomonadota</taxon>
        <taxon>Betaproteobacteria</taxon>
        <taxon>Burkholderiales</taxon>
        <taxon>Sphaerotilaceae</taxon>
        <taxon>Roseateles</taxon>
    </lineage>
</organism>
<keyword evidence="3" id="KW-0804">Transcription</keyword>
<dbReference type="SUPFAM" id="SSF48008">
    <property type="entry name" value="GntR ligand-binding domain-like"/>
    <property type="match status" value="1"/>
</dbReference>
<dbReference type="Proteomes" id="UP001064933">
    <property type="component" value="Chromosome"/>
</dbReference>
<name>A0ABY6AZP1_9BURK</name>
<accession>A0ABY6AZP1</accession>
<dbReference type="SMART" id="SM00895">
    <property type="entry name" value="FCD"/>
    <property type="match status" value="1"/>
</dbReference>
<protein>
    <submittedName>
        <fullName evidence="5">FCD domain-containing protein</fullName>
    </submittedName>
</protein>
<feature type="domain" description="GntR C-terminal" evidence="4">
    <location>
        <begin position="26"/>
        <end position="149"/>
    </location>
</feature>
<evidence type="ECO:0000256" key="3">
    <source>
        <dbReference type="ARBA" id="ARBA00023163"/>
    </source>
</evidence>
<evidence type="ECO:0000313" key="5">
    <source>
        <dbReference type="EMBL" id="UXH78397.1"/>
    </source>
</evidence>
<dbReference type="InterPro" id="IPR008920">
    <property type="entry name" value="TF_FadR/GntR_C"/>
</dbReference>
<keyword evidence="1" id="KW-0805">Transcription regulation</keyword>
<gene>
    <name evidence="5" type="ORF">N4261_00170</name>
</gene>
<dbReference type="Pfam" id="PF07729">
    <property type="entry name" value="FCD"/>
    <property type="match status" value="1"/>
</dbReference>
<keyword evidence="6" id="KW-1185">Reference proteome</keyword>
<reference evidence="5" key="1">
    <citation type="submission" date="2022-10" db="EMBL/GenBank/DDBJ databases">
        <title>Characterization and whole genome sequencing of a new Roseateles species, isolated from fresh water.</title>
        <authorList>
            <person name="Guliayeva D.Y."/>
            <person name="Akhremchuk A.E."/>
            <person name="Sikolenko M.A."/>
            <person name="Valentovich L.N."/>
            <person name="Sidarenka A.V."/>
        </authorList>
    </citation>
    <scope>NUCLEOTIDE SEQUENCE</scope>
    <source>
        <strain evidence="5">BIM B-1768</strain>
    </source>
</reference>
<evidence type="ECO:0000313" key="6">
    <source>
        <dbReference type="Proteomes" id="UP001064933"/>
    </source>
</evidence>
<evidence type="ECO:0000256" key="1">
    <source>
        <dbReference type="ARBA" id="ARBA00023015"/>
    </source>
</evidence>
<proteinExistence type="predicted"/>
<evidence type="ECO:0000259" key="4">
    <source>
        <dbReference type="SMART" id="SM00895"/>
    </source>
</evidence>
<dbReference type="Gene3D" id="1.20.120.530">
    <property type="entry name" value="GntR ligand-binding domain-like"/>
    <property type="match status" value="1"/>
</dbReference>
<sequence length="161" mass="17255">MTRAPPPLPTRLLTAAMSPQHKLAEDILQTRAALTELLIRTASPAAAPEVWADAKALAAAFQAAVRQGDLGAITSAESAFRWRVLQMGHNDLALDLLRIGQECLARICGGSPLIRDAARRGLDIERLMAALECGDSETAVQAAMAHIEMDRRDFLAMTGGQ</sequence>
<dbReference type="InterPro" id="IPR011711">
    <property type="entry name" value="GntR_C"/>
</dbReference>
<evidence type="ECO:0000256" key="2">
    <source>
        <dbReference type="ARBA" id="ARBA00023125"/>
    </source>
</evidence>